<keyword evidence="1" id="KW-0573">Peptidoglycan synthesis</keyword>
<feature type="transmembrane region" description="Helical" evidence="1">
    <location>
        <begin position="214"/>
        <end position="236"/>
    </location>
</feature>
<feature type="transmembrane region" description="Helical" evidence="1">
    <location>
        <begin position="102"/>
        <end position="126"/>
    </location>
</feature>
<accession>A5D3A6</accession>
<dbReference type="GO" id="GO:0009252">
    <property type="term" value="P:peptidoglycan biosynthetic process"/>
    <property type="evidence" value="ECO:0007669"/>
    <property type="project" value="UniProtKB-UniRule"/>
</dbReference>
<comment type="function">
    <text evidence="1">Involved in peptidoglycan biosynthesis. Transports lipid-linked peptidoglycan precursors from the inner to the outer leaflet of the cytoplasmic membrane.</text>
</comment>
<proteinExistence type="inferred from homology"/>
<comment type="caution">
    <text evidence="1">Lacks conserved residue(s) required for the propagation of feature annotation.</text>
</comment>
<dbReference type="KEGG" id="pth:PTH_1086"/>
<dbReference type="GO" id="GO:0015648">
    <property type="term" value="F:lipid-linked peptidoglycan transporter activity"/>
    <property type="evidence" value="ECO:0007669"/>
    <property type="project" value="UniProtKB-UniRule"/>
</dbReference>
<keyword evidence="1" id="KW-0961">Cell wall biogenesis/degradation</keyword>
<feature type="transmembrane region" description="Helical" evidence="1">
    <location>
        <begin position="39"/>
        <end position="59"/>
    </location>
</feature>
<keyword evidence="1" id="KW-1133">Transmembrane helix</keyword>
<protein>
    <recommendedName>
        <fullName evidence="1">Lipid II flippase Amj</fullName>
    </recommendedName>
</protein>
<dbReference type="GO" id="GO:0005886">
    <property type="term" value="C:plasma membrane"/>
    <property type="evidence" value="ECO:0007669"/>
    <property type="project" value="UniProtKB-SubCell"/>
</dbReference>
<keyword evidence="1" id="KW-0133">Cell shape</keyword>
<dbReference type="eggNOG" id="ENOG502ZBN3">
    <property type="taxonomic scope" value="Bacteria"/>
</dbReference>
<name>A5D3A6_PELTS</name>
<keyword evidence="1" id="KW-0472">Membrane</keyword>
<evidence type="ECO:0000313" key="3">
    <source>
        <dbReference type="Proteomes" id="UP000006556"/>
    </source>
</evidence>
<dbReference type="EMBL" id="AP009389">
    <property type="protein sequence ID" value="BAF59267.1"/>
    <property type="molecule type" value="Genomic_DNA"/>
</dbReference>
<dbReference type="STRING" id="370438.PTH_1086"/>
<dbReference type="UniPathway" id="UPA00219"/>
<dbReference type="GO" id="GO:0071555">
    <property type="term" value="P:cell wall organization"/>
    <property type="evidence" value="ECO:0007669"/>
    <property type="project" value="UniProtKB-KW"/>
</dbReference>
<organism evidence="2 3">
    <name type="scientific">Pelotomaculum thermopropionicum (strain DSM 13744 / JCM 10971 / SI)</name>
    <dbReference type="NCBI Taxonomy" id="370438"/>
    <lineage>
        <taxon>Bacteria</taxon>
        <taxon>Bacillati</taxon>
        <taxon>Bacillota</taxon>
        <taxon>Clostridia</taxon>
        <taxon>Eubacteriales</taxon>
        <taxon>Desulfotomaculaceae</taxon>
        <taxon>Pelotomaculum</taxon>
    </lineage>
</organism>
<keyword evidence="3" id="KW-1185">Reference proteome</keyword>
<dbReference type="Proteomes" id="UP000006556">
    <property type="component" value="Chromosome"/>
</dbReference>
<comment type="subcellular location">
    <subcellularLocation>
        <location evidence="1">Cell membrane</location>
        <topology evidence="1">Multi-pass membrane protein</topology>
    </subcellularLocation>
</comment>
<dbReference type="HAMAP" id="MF_02077">
    <property type="entry name" value="Amj_flippase"/>
    <property type="match status" value="1"/>
</dbReference>
<dbReference type="InterPro" id="IPR021260">
    <property type="entry name" value="Amj"/>
</dbReference>
<feature type="transmembrane region" description="Helical" evidence="1">
    <location>
        <begin position="256"/>
        <end position="282"/>
    </location>
</feature>
<sequence length="290" mass="31215">MDRLLVIMALTALVHLISTLAYSVRVAGVRTRRLMTAFSLYNIIYLLASVSNNIQAPLLTSIMEHGIRAALLEAGISGPPEQLVCLEAYKERLSLLAGQIRMVIAASTFGTLLGAFLIPLFVRIFIRAIGLFEETGSVARAFVRLFSACLSPGRRRQGRLPLLLALSRIAAWKRPTIPVNFLLANIIVTGLYTTGVLSALYAGAMFPDFRSTAAMLAAVVNGAATVLGAVVVEPAASSITDGALRGERDEADVKQMAFYMALTRLLGTVLAQVLFLPGAYFIKFLAQLLA</sequence>
<comment type="pathway">
    <text evidence="1">Cell wall biogenesis; peptidoglycan biosynthesis.</text>
</comment>
<evidence type="ECO:0000313" key="2">
    <source>
        <dbReference type="EMBL" id="BAF59267.1"/>
    </source>
</evidence>
<dbReference type="GO" id="GO:0008360">
    <property type="term" value="P:regulation of cell shape"/>
    <property type="evidence" value="ECO:0007669"/>
    <property type="project" value="UniProtKB-KW"/>
</dbReference>
<keyword evidence="1" id="KW-0813">Transport</keyword>
<dbReference type="Pfam" id="PF10997">
    <property type="entry name" value="Amj"/>
    <property type="match status" value="1"/>
</dbReference>
<reference evidence="3" key="1">
    <citation type="journal article" date="2008" name="Genome Res.">
        <title>The genome of Pelotomaculum thermopropionicum reveals niche-associated evolution in anaerobic microbiota.</title>
        <authorList>
            <person name="Kosaka T."/>
            <person name="Kato S."/>
            <person name="Shimoyama T."/>
            <person name="Ishii S."/>
            <person name="Abe T."/>
            <person name="Watanabe K."/>
        </authorList>
    </citation>
    <scope>NUCLEOTIDE SEQUENCE [LARGE SCALE GENOMIC DNA]</scope>
    <source>
        <strain evidence="3">DSM 13744 / JCM 10971 / SI</strain>
    </source>
</reference>
<dbReference type="HOGENOM" id="CLU_059888_1_0_9"/>
<keyword evidence="1" id="KW-0812">Transmembrane</keyword>
<dbReference type="AlphaFoldDB" id="A5D3A6"/>
<gene>
    <name evidence="1" type="primary">amj</name>
    <name evidence="2" type="ordered locus">PTH_1086</name>
</gene>
<comment type="similarity">
    <text evidence="1">Belongs to the Amj family.</text>
</comment>
<feature type="transmembrane region" description="Helical" evidence="1">
    <location>
        <begin position="181"/>
        <end position="202"/>
    </location>
</feature>
<evidence type="ECO:0000256" key="1">
    <source>
        <dbReference type="HAMAP-Rule" id="MF_02077"/>
    </source>
</evidence>
<keyword evidence="1" id="KW-1003">Cell membrane</keyword>